<feature type="signal peptide" evidence="1">
    <location>
        <begin position="1"/>
        <end position="26"/>
    </location>
</feature>
<dbReference type="InterPro" id="IPR036182">
    <property type="entry name" value="PCuAC_sf"/>
</dbReference>
<dbReference type="PANTHER" id="PTHR36302:SF1">
    <property type="entry name" value="COPPER CHAPERONE PCU(A)C"/>
    <property type="match status" value="1"/>
</dbReference>
<dbReference type="InterPro" id="IPR007410">
    <property type="entry name" value="LpqE-like"/>
</dbReference>
<proteinExistence type="predicted"/>
<keyword evidence="1" id="KW-0732">Signal</keyword>
<dbReference type="EMBL" id="PSNX01000012">
    <property type="protein sequence ID" value="PPE65595.1"/>
    <property type="molecule type" value="Genomic_DNA"/>
</dbReference>
<dbReference type="PANTHER" id="PTHR36302">
    <property type="entry name" value="BLR7088 PROTEIN"/>
    <property type="match status" value="1"/>
</dbReference>
<dbReference type="SUPFAM" id="SSF110087">
    <property type="entry name" value="DR1885-like metal-binding protein"/>
    <property type="match status" value="1"/>
</dbReference>
<accession>A0A2S5SS71</accession>
<evidence type="ECO:0000256" key="1">
    <source>
        <dbReference type="SAM" id="SignalP"/>
    </source>
</evidence>
<organism evidence="2 3">
    <name type="scientific">Caldimonas caldifontis</name>
    <dbReference type="NCBI Taxonomy" id="1452508"/>
    <lineage>
        <taxon>Bacteria</taxon>
        <taxon>Pseudomonadati</taxon>
        <taxon>Pseudomonadota</taxon>
        <taxon>Betaproteobacteria</taxon>
        <taxon>Burkholderiales</taxon>
        <taxon>Sphaerotilaceae</taxon>
        <taxon>Caldimonas</taxon>
    </lineage>
</organism>
<dbReference type="Gene3D" id="2.60.40.1890">
    <property type="entry name" value="PCu(A)C copper chaperone"/>
    <property type="match status" value="1"/>
</dbReference>
<evidence type="ECO:0000313" key="2">
    <source>
        <dbReference type="EMBL" id="PPE65595.1"/>
    </source>
</evidence>
<evidence type="ECO:0000313" key="3">
    <source>
        <dbReference type="Proteomes" id="UP000238605"/>
    </source>
</evidence>
<dbReference type="Pfam" id="PF04314">
    <property type="entry name" value="PCuAC"/>
    <property type="match status" value="1"/>
</dbReference>
<evidence type="ECO:0008006" key="4">
    <source>
        <dbReference type="Google" id="ProtNLM"/>
    </source>
</evidence>
<dbReference type="OrthoDB" id="9796962at2"/>
<keyword evidence="3" id="KW-1185">Reference proteome</keyword>
<protein>
    <recommendedName>
        <fullName evidence="4">Copper chaperone PCu(A)C</fullName>
    </recommendedName>
</protein>
<reference evidence="2 3" key="1">
    <citation type="submission" date="2018-02" db="EMBL/GenBank/DDBJ databases">
        <title>Reclassifiation of [Polyangium] brachysporum DSM 7029 as Guopingzhaonella breviflexa gen. nov., sp. nov., a member of the family Comamonadaceae.</title>
        <authorList>
            <person name="Tang B."/>
        </authorList>
    </citation>
    <scope>NUCLEOTIDE SEQUENCE [LARGE SCALE GENOMIC DNA]</scope>
    <source>
        <strain evidence="2 3">BCRC 80649</strain>
    </source>
</reference>
<dbReference type="Proteomes" id="UP000238605">
    <property type="component" value="Unassembled WGS sequence"/>
</dbReference>
<gene>
    <name evidence="2" type="ORF">C1704_13255</name>
</gene>
<comment type="caution">
    <text evidence="2">The sequence shown here is derived from an EMBL/GenBank/DDBJ whole genome shotgun (WGS) entry which is preliminary data.</text>
</comment>
<dbReference type="RefSeq" id="WP_104303217.1">
    <property type="nucleotide sequence ID" value="NZ_PSNX01000012.1"/>
</dbReference>
<dbReference type="AlphaFoldDB" id="A0A2S5SS71"/>
<sequence length="169" mass="17865">MKLLSLTRRTLLIVAGTLTLALPAMAHDYRVGDLAIDHPWARATVPGQKAGGAFLKIENRGTTADRLLSAAAPADRVASTELHSMRMEGNIMRMREVAAIDVPAGQTVALEPGGLHIMFMGLASPLKAGEKLPLVLTFEKAGTVTVEVQVEAVRAAPAKGHDAGGHHKH</sequence>
<dbReference type="InterPro" id="IPR058248">
    <property type="entry name" value="Lxx211020-like"/>
</dbReference>
<feature type="chain" id="PRO_5015654383" description="Copper chaperone PCu(A)C" evidence="1">
    <location>
        <begin position="27"/>
        <end position="169"/>
    </location>
</feature>
<name>A0A2S5SS71_9BURK</name>